<name>A0ABP0HR29_9DINO</name>
<feature type="region of interest" description="Disordered" evidence="1">
    <location>
        <begin position="13"/>
        <end position="37"/>
    </location>
</feature>
<feature type="non-terminal residue" evidence="2">
    <location>
        <position position="168"/>
    </location>
</feature>
<gene>
    <name evidence="2" type="ORF">SCF082_LOCUS2982</name>
</gene>
<reference evidence="2 3" key="1">
    <citation type="submission" date="2024-02" db="EMBL/GenBank/DDBJ databases">
        <authorList>
            <person name="Chen Y."/>
            <person name="Shah S."/>
            <person name="Dougan E. K."/>
            <person name="Thang M."/>
            <person name="Chan C."/>
        </authorList>
    </citation>
    <scope>NUCLEOTIDE SEQUENCE [LARGE SCALE GENOMIC DNA]</scope>
</reference>
<organism evidence="2 3">
    <name type="scientific">Durusdinium trenchii</name>
    <dbReference type="NCBI Taxonomy" id="1381693"/>
    <lineage>
        <taxon>Eukaryota</taxon>
        <taxon>Sar</taxon>
        <taxon>Alveolata</taxon>
        <taxon>Dinophyceae</taxon>
        <taxon>Suessiales</taxon>
        <taxon>Symbiodiniaceae</taxon>
        <taxon>Durusdinium</taxon>
    </lineage>
</organism>
<dbReference type="Proteomes" id="UP001642464">
    <property type="component" value="Unassembled WGS sequence"/>
</dbReference>
<sequence length="168" mass="17739">MRKITVLPTVVPPAAEVPNDGTAVMGPAPKGRPSMEAPRITCSRCAARGCQKHRDVQFLPERPDRRPPGPPPKVGAGADVRKAPPSTGGLQDLPPNVKPPPPPPKKAAGGEAATRFMPTTLRTKKPSQVAGGVLQASSASLSQENRKKVLLREAPKVAEKLDIEDAFQ</sequence>
<comment type="caution">
    <text evidence="2">The sequence shown here is derived from an EMBL/GenBank/DDBJ whole genome shotgun (WGS) entry which is preliminary data.</text>
</comment>
<feature type="compositionally biased region" description="Basic and acidic residues" evidence="1">
    <location>
        <begin position="52"/>
        <end position="67"/>
    </location>
</feature>
<evidence type="ECO:0000256" key="1">
    <source>
        <dbReference type="SAM" id="MobiDB-lite"/>
    </source>
</evidence>
<dbReference type="EMBL" id="CAXAMM010001492">
    <property type="protein sequence ID" value="CAK8992177.1"/>
    <property type="molecule type" value="Genomic_DNA"/>
</dbReference>
<evidence type="ECO:0000313" key="3">
    <source>
        <dbReference type="Proteomes" id="UP001642464"/>
    </source>
</evidence>
<accession>A0ABP0HR29</accession>
<proteinExistence type="predicted"/>
<protein>
    <submittedName>
        <fullName evidence="2">Copia protein</fullName>
    </submittedName>
</protein>
<feature type="region of interest" description="Disordered" evidence="1">
    <location>
        <begin position="51"/>
        <end position="146"/>
    </location>
</feature>
<evidence type="ECO:0000313" key="2">
    <source>
        <dbReference type="EMBL" id="CAK8992177.1"/>
    </source>
</evidence>
<keyword evidence="3" id="KW-1185">Reference proteome</keyword>
<feature type="compositionally biased region" description="Pro residues" evidence="1">
    <location>
        <begin position="96"/>
        <end position="105"/>
    </location>
</feature>